<feature type="transmembrane region" description="Helical" evidence="1">
    <location>
        <begin position="42"/>
        <end position="62"/>
    </location>
</feature>
<evidence type="ECO:0000313" key="2">
    <source>
        <dbReference type="EMBL" id="QCI59958.1"/>
    </source>
</evidence>
<feature type="transmembrane region" description="Helical" evidence="1">
    <location>
        <begin position="173"/>
        <end position="193"/>
    </location>
</feature>
<proteinExistence type="predicted"/>
<dbReference type="RefSeq" id="WP_136891461.1">
    <property type="nucleotide sequence ID" value="NZ_CP034413.3"/>
</dbReference>
<feature type="transmembrane region" description="Helical" evidence="1">
    <location>
        <begin position="205"/>
        <end position="223"/>
    </location>
</feature>
<dbReference type="Proteomes" id="UP000298642">
    <property type="component" value="Chromosome"/>
</dbReference>
<evidence type="ECO:0000313" key="3">
    <source>
        <dbReference type="Proteomes" id="UP000298642"/>
    </source>
</evidence>
<gene>
    <name evidence="2" type="ORF">EIO64_12615</name>
</gene>
<feature type="transmembrane region" description="Helical" evidence="1">
    <location>
        <begin position="235"/>
        <end position="251"/>
    </location>
</feature>
<dbReference type="AlphaFoldDB" id="A0A4D7AQM1"/>
<accession>A0A4D7AQM1</accession>
<feature type="transmembrane region" description="Helical" evidence="1">
    <location>
        <begin position="257"/>
        <end position="274"/>
    </location>
</feature>
<keyword evidence="1" id="KW-1133">Transmembrane helix</keyword>
<organism evidence="2 3">
    <name type="scientific">Dysosmobacter welbionis</name>
    <dbReference type="NCBI Taxonomy" id="2093857"/>
    <lineage>
        <taxon>Bacteria</taxon>
        <taxon>Bacillati</taxon>
        <taxon>Bacillota</taxon>
        <taxon>Clostridia</taxon>
        <taxon>Eubacteriales</taxon>
        <taxon>Oscillospiraceae</taxon>
        <taxon>Dysosmobacter</taxon>
    </lineage>
</organism>
<protein>
    <submittedName>
        <fullName evidence="2">Uncharacterized protein</fullName>
    </submittedName>
</protein>
<sequence length="287" mass="30488">MKKYVLWPLLAAIGGVGAFLLRLLQRSTGFEVDTGLPIPGNLYAILLVAWFVVLAAVCLLAARPLLPADREDPPLFPAGFSVASPGLLTPAVMGLFLLAASGVLDLLFGFSGASALTGSGETVTVFVTAQGSQLFSGREHLVVGLLSLLSAASLLPAVPACRIRPEGGARKPFQSPLLLVPVCCLVVRLVLTYRVVSVDPSLTDYYTELLAVVFLALAFYRLSSFAFRAGRTRRFAVYAALAIAFCLATLADRPDPARLLFYLGGAVTLFGFLLQRTAVLAAPWDNT</sequence>
<evidence type="ECO:0000256" key="1">
    <source>
        <dbReference type="SAM" id="Phobius"/>
    </source>
</evidence>
<name>A0A4D7AQM1_9FIRM</name>
<keyword evidence="1" id="KW-0812">Transmembrane</keyword>
<dbReference type="KEGG" id="obj:EIO64_12615"/>
<dbReference type="EMBL" id="CP034413">
    <property type="protein sequence ID" value="QCI59958.1"/>
    <property type="molecule type" value="Genomic_DNA"/>
</dbReference>
<feature type="transmembrane region" description="Helical" evidence="1">
    <location>
        <begin position="141"/>
        <end position="161"/>
    </location>
</feature>
<reference evidence="3" key="1">
    <citation type="submission" date="2018-12" db="EMBL/GenBank/DDBJ databases">
        <title>Dusodibacter welbiota gen. nov., sp. nov., isolated from human faeces and emended description of the Oscillibacter genus.</title>
        <authorList>
            <person name="Le Roy T."/>
            <person name="Van der Smissen P."/>
            <person name="Delzenne N."/>
            <person name="Muccioli G."/>
            <person name="Collet J.F."/>
            <person name="Cani P.D."/>
        </authorList>
    </citation>
    <scope>NUCLEOTIDE SEQUENCE [LARGE SCALE GENOMIC DNA]</scope>
    <source>
        <strain evidence="3">J115</strain>
    </source>
</reference>
<keyword evidence="3" id="KW-1185">Reference proteome</keyword>
<keyword evidence="1" id="KW-0472">Membrane</keyword>
<feature type="transmembrane region" description="Helical" evidence="1">
    <location>
        <begin position="74"/>
        <end position="100"/>
    </location>
</feature>